<keyword evidence="1" id="KW-0808">Transferase</keyword>
<dbReference type="RefSeq" id="WP_349300153.1">
    <property type="nucleotide sequence ID" value="NZ_JBEDNQ010000009.1"/>
</dbReference>
<dbReference type="InterPro" id="IPR016181">
    <property type="entry name" value="Acyl_CoA_acyltransferase"/>
</dbReference>
<dbReference type="SUPFAM" id="SSF55729">
    <property type="entry name" value="Acyl-CoA N-acyltransferases (Nat)"/>
    <property type="match status" value="1"/>
</dbReference>
<evidence type="ECO:0000313" key="5">
    <source>
        <dbReference type="Proteomes" id="UP001494902"/>
    </source>
</evidence>
<evidence type="ECO:0000256" key="2">
    <source>
        <dbReference type="ARBA" id="ARBA00023315"/>
    </source>
</evidence>
<organism evidence="4 5">
    <name type="scientific">Pseudonocardia nematodicida</name>
    <dbReference type="NCBI Taxonomy" id="1206997"/>
    <lineage>
        <taxon>Bacteria</taxon>
        <taxon>Bacillati</taxon>
        <taxon>Actinomycetota</taxon>
        <taxon>Actinomycetes</taxon>
        <taxon>Pseudonocardiales</taxon>
        <taxon>Pseudonocardiaceae</taxon>
        <taxon>Pseudonocardia</taxon>
    </lineage>
</organism>
<dbReference type="PROSITE" id="PS51186">
    <property type="entry name" value="GNAT"/>
    <property type="match status" value="1"/>
</dbReference>
<dbReference type="PANTHER" id="PTHR43877">
    <property type="entry name" value="AMINOALKYLPHOSPHONATE N-ACETYLTRANSFERASE-RELATED-RELATED"/>
    <property type="match status" value="1"/>
</dbReference>
<gene>
    <name evidence="4" type="ORF">WIS52_21675</name>
</gene>
<evidence type="ECO:0000259" key="3">
    <source>
        <dbReference type="PROSITE" id="PS51186"/>
    </source>
</evidence>
<evidence type="ECO:0000256" key="1">
    <source>
        <dbReference type="ARBA" id="ARBA00022679"/>
    </source>
</evidence>
<dbReference type="InterPro" id="IPR050832">
    <property type="entry name" value="Bact_Acetyltransf"/>
</dbReference>
<feature type="domain" description="N-acetyltransferase" evidence="3">
    <location>
        <begin position="33"/>
        <end position="181"/>
    </location>
</feature>
<dbReference type="EMBL" id="JBEDNQ010000009">
    <property type="protein sequence ID" value="MEQ3553086.1"/>
    <property type="molecule type" value="Genomic_DNA"/>
</dbReference>
<dbReference type="Gene3D" id="3.40.630.30">
    <property type="match status" value="1"/>
</dbReference>
<keyword evidence="5" id="KW-1185">Reference proteome</keyword>
<dbReference type="Proteomes" id="UP001494902">
    <property type="component" value="Unassembled WGS sequence"/>
</dbReference>
<comment type="caution">
    <text evidence="4">The sequence shown here is derived from an EMBL/GenBank/DDBJ whole genome shotgun (WGS) entry which is preliminary data.</text>
</comment>
<keyword evidence="2" id="KW-0012">Acyltransferase</keyword>
<proteinExistence type="predicted"/>
<dbReference type="InterPro" id="IPR000182">
    <property type="entry name" value="GNAT_dom"/>
</dbReference>
<reference evidence="4 5" key="1">
    <citation type="submission" date="2024-03" db="EMBL/GenBank/DDBJ databases">
        <title>Draft genome sequence of Pseudonocardia nematodicida JCM 31783.</title>
        <authorList>
            <person name="Butdee W."/>
            <person name="Duangmal K."/>
        </authorList>
    </citation>
    <scope>NUCLEOTIDE SEQUENCE [LARGE SCALE GENOMIC DNA]</scope>
    <source>
        <strain evidence="4 5">JCM 31783</strain>
    </source>
</reference>
<accession>A0ABV1KFX6</accession>
<protein>
    <submittedName>
        <fullName evidence="4">GNAT family N-acetyltransferase</fullName>
    </submittedName>
</protein>
<dbReference type="PANTHER" id="PTHR43877:SF1">
    <property type="entry name" value="ACETYLTRANSFERASE"/>
    <property type="match status" value="1"/>
</dbReference>
<evidence type="ECO:0000313" key="4">
    <source>
        <dbReference type="EMBL" id="MEQ3553086.1"/>
    </source>
</evidence>
<dbReference type="CDD" id="cd04301">
    <property type="entry name" value="NAT_SF"/>
    <property type="match status" value="1"/>
</dbReference>
<sequence length="187" mass="19588">MTAQVGVTEGVELPHRVADPRPDAARALAELWIAVTEAGGAVDFVPGWDPEEIRDLAVATVDEVRTGGARMLVLGDDTDPVGTVFVVPGTGIAAHRADVQRLMVHPGAQGRGIGTTLLEAAVAEARDMGVEMVTLGARGGTPLPGFYAARGFVEYGRLPGGVRLSPDDARDVHLFHRVLRPSPGWAG</sequence>
<name>A0ABV1KFX6_9PSEU</name>
<dbReference type="Pfam" id="PF00583">
    <property type="entry name" value="Acetyltransf_1"/>
    <property type="match status" value="1"/>
</dbReference>